<dbReference type="AlphaFoldDB" id="A0A7Z0QH89"/>
<dbReference type="EMBL" id="CP088280">
    <property type="protein sequence ID" value="UGX98706.1"/>
    <property type="molecule type" value="Genomic_DNA"/>
</dbReference>
<evidence type="ECO:0000313" key="1">
    <source>
        <dbReference type="EMBL" id="NYY94448.1"/>
    </source>
</evidence>
<gene>
    <name evidence="2" type="ORF">G6321_00027770</name>
    <name evidence="1" type="ORF">G6321_40465</name>
</gene>
<reference evidence="2 3" key="3">
    <citation type="journal article" date="2022" name="Int. J. Syst. Evol. Microbiol.">
        <title>Strains of Bradyrhizobium barranii sp. nov. associated with legumes native to Canada are symbionts of soybeans and belong to different subspecies (subsp. barranii subsp. nov. and subsp. apii subsp. nov.) and symbiovars (sv. glycinearum and sv. septentrionale).</title>
        <authorList>
            <person name="Bromfield E.S.P."/>
            <person name="Cloutier S."/>
            <person name="Wasai-Hara S."/>
            <person name="Minamisawa K."/>
        </authorList>
    </citation>
    <scope>NUCLEOTIDE SEQUENCE [LARGE SCALE GENOMIC DNA]</scope>
    <source>
        <strain evidence="2 3">323S2</strain>
    </source>
</reference>
<protein>
    <submittedName>
        <fullName evidence="1">Uncharacterized protein</fullName>
    </submittedName>
</protein>
<dbReference type="Proteomes" id="UP000564836">
    <property type="component" value="Chromosome"/>
</dbReference>
<reference evidence="1" key="2">
    <citation type="submission" date="2020-06" db="EMBL/GenBank/DDBJ databases">
        <title>Whole Genome Sequence of Bradyrhizobium sp. Strain 323S2.</title>
        <authorList>
            <person name="Bromfield E.S.P."/>
        </authorList>
    </citation>
    <scope>NUCLEOTIDE SEQUENCE [LARGE SCALE GENOMIC DNA]</scope>
    <source>
        <strain evidence="1">323S2</strain>
    </source>
</reference>
<evidence type="ECO:0000313" key="3">
    <source>
        <dbReference type="Proteomes" id="UP000564836"/>
    </source>
</evidence>
<dbReference type="RefSeq" id="WP_166352987.1">
    <property type="nucleotide sequence ID" value="NZ_CP088280.1"/>
</dbReference>
<reference evidence="2 3" key="1">
    <citation type="journal article" date="2017" name="Syst. Appl. Microbiol.">
        <title>Soybeans inoculated with root zone soils of Canadian native legumes harbour diverse and novel Bradyrhizobium spp. that possess agricultural potential.</title>
        <authorList>
            <person name="Bromfield E.S.P."/>
            <person name="Cloutier S."/>
            <person name="Tambong J.T."/>
            <person name="Tran Thi T.V."/>
        </authorList>
    </citation>
    <scope>NUCLEOTIDE SEQUENCE [LARGE SCALE GENOMIC DNA]</scope>
    <source>
        <strain evidence="2 3">323S2</strain>
    </source>
</reference>
<evidence type="ECO:0000313" key="2">
    <source>
        <dbReference type="EMBL" id="UGX98706.1"/>
    </source>
</evidence>
<name>A0A7Z0QH89_9BRAD</name>
<accession>A0A7Z0QH89</accession>
<sequence length="200" mass="22568">MVKAATVGGTATANAPLRITKFRRELIQAIPRFPNDRASLQHMQRKHLAELLIDYISWRSRYVGQRPRTISIEPAAQSDPRRASHAAAITAFLDKVGRGDDLTPHLSIEPRTKGYTPVARAPNAPPVDRWSDKDFVLNAMGYHHFHLGTNVQKPGHVDRTDDLIFAEVRRNTFNVIAIFDHEVFNPNSAERSRLGLFTIK</sequence>
<organism evidence="1">
    <name type="scientific">Bradyrhizobium barranii subsp. barranii</name>
    <dbReference type="NCBI Taxonomy" id="2823807"/>
    <lineage>
        <taxon>Bacteria</taxon>
        <taxon>Pseudomonadati</taxon>
        <taxon>Pseudomonadota</taxon>
        <taxon>Alphaproteobacteria</taxon>
        <taxon>Hyphomicrobiales</taxon>
        <taxon>Nitrobacteraceae</taxon>
        <taxon>Bradyrhizobium</taxon>
        <taxon>Bradyrhizobium barranii</taxon>
    </lineage>
</organism>
<dbReference type="EMBL" id="JACBFH010000001">
    <property type="protein sequence ID" value="NYY94448.1"/>
    <property type="molecule type" value="Genomic_DNA"/>
</dbReference>
<proteinExistence type="predicted"/>